<dbReference type="Gene3D" id="3.40.50.720">
    <property type="entry name" value="NAD(P)-binding Rossmann-like Domain"/>
    <property type="match status" value="1"/>
</dbReference>
<dbReference type="EMBL" id="DQ216114">
    <property type="protein sequence ID" value="ACH45472.1"/>
    <property type="molecule type" value="mRNA"/>
</dbReference>
<dbReference type="GO" id="GO:0004459">
    <property type="term" value="F:L-lactate dehydrogenase (NAD+) activity"/>
    <property type="evidence" value="ECO:0007669"/>
    <property type="project" value="UniProtKB-EC"/>
</dbReference>
<evidence type="ECO:0000259" key="6">
    <source>
        <dbReference type="Pfam" id="PF00056"/>
    </source>
</evidence>
<feature type="domain" description="Lactate/malate dehydrogenase N-terminal" evidence="6">
    <location>
        <begin position="22"/>
        <end position="57"/>
    </location>
</feature>
<dbReference type="InterPro" id="IPR036291">
    <property type="entry name" value="NAD(P)-bd_dom_sf"/>
</dbReference>
<dbReference type="AlphaFoldDB" id="B5G2G1"/>
<dbReference type="PANTHER" id="PTHR43128">
    <property type="entry name" value="L-2-HYDROXYCARBOXYLATE DEHYDROGENASE (NAD(P)(+))"/>
    <property type="match status" value="1"/>
</dbReference>
<comment type="catalytic activity">
    <reaction evidence="5">
        <text>(S)-lactate + NAD(+) = pyruvate + NADH + H(+)</text>
        <dbReference type="Rhea" id="RHEA:23444"/>
        <dbReference type="ChEBI" id="CHEBI:15361"/>
        <dbReference type="ChEBI" id="CHEBI:15378"/>
        <dbReference type="ChEBI" id="CHEBI:16651"/>
        <dbReference type="ChEBI" id="CHEBI:57540"/>
        <dbReference type="ChEBI" id="CHEBI:57945"/>
        <dbReference type="EC" id="1.1.1.27"/>
    </reaction>
    <physiologicalReaction direction="left-to-right" evidence="5">
        <dbReference type="Rhea" id="RHEA:23445"/>
    </physiologicalReaction>
    <physiologicalReaction direction="right-to-left" evidence="5">
        <dbReference type="Rhea" id="RHEA:23446"/>
    </physiologicalReaction>
</comment>
<evidence type="ECO:0000256" key="5">
    <source>
        <dbReference type="ARBA" id="ARBA00048275"/>
    </source>
</evidence>
<keyword evidence="2" id="KW-0963">Cytoplasm</keyword>
<proteinExistence type="evidence at transcript level"/>
<organism evidence="7">
    <name type="scientific">Taeniopygia guttata</name>
    <name type="common">Zebra finch</name>
    <name type="synonym">Poephila guttata</name>
    <dbReference type="NCBI Taxonomy" id="59729"/>
    <lineage>
        <taxon>Eukaryota</taxon>
        <taxon>Metazoa</taxon>
        <taxon>Chordata</taxon>
        <taxon>Craniata</taxon>
        <taxon>Vertebrata</taxon>
        <taxon>Euteleostomi</taxon>
        <taxon>Archelosauria</taxon>
        <taxon>Archosauria</taxon>
        <taxon>Dinosauria</taxon>
        <taxon>Saurischia</taxon>
        <taxon>Theropoda</taxon>
        <taxon>Coelurosauria</taxon>
        <taxon>Aves</taxon>
        <taxon>Neognathae</taxon>
        <taxon>Neoaves</taxon>
        <taxon>Telluraves</taxon>
        <taxon>Australaves</taxon>
        <taxon>Passeriformes</taxon>
        <taxon>Passeroidea</taxon>
        <taxon>Estrildidae</taxon>
        <taxon>Estrildinae</taxon>
        <taxon>Taeniopygia</taxon>
    </lineage>
</organism>
<evidence type="ECO:0000256" key="2">
    <source>
        <dbReference type="ARBA" id="ARBA00022490"/>
    </source>
</evidence>
<dbReference type="PANTHER" id="PTHR43128:SF2">
    <property type="entry name" value="L-LACTATE DEHYDROGENASE B CHAIN"/>
    <property type="match status" value="1"/>
</dbReference>
<evidence type="ECO:0000313" key="7">
    <source>
        <dbReference type="EMBL" id="ACH45472.1"/>
    </source>
</evidence>
<dbReference type="GO" id="GO:0005737">
    <property type="term" value="C:cytoplasm"/>
    <property type="evidence" value="ECO:0007669"/>
    <property type="project" value="UniProtKB-SubCell"/>
</dbReference>
<comment type="function">
    <text evidence="4">Interconverts simultaneously and stereospecifically pyruvate and lactate with concomitant interconversion of NADH and NAD(+).</text>
</comment>
<reference evidence="7" key="1">
    <citation type="journal article" date="2006" name="Proc. Natl. Acad. Sci. U.S.A.">
        <title>A molecular neuroethological approach for identifying and characterizing a cascade of behaviorally regulated genes.</title>
        <authorList>
            <person name="Wada K."/>
            <person name="Howard J.T."/>
            <person name="McConnell P."/>
            <person name="Whitney O."/>
            <person name="Lints T."/>
            <person name="Rivas M.V."/>
            <person name="Horita H."/>
            <person name="Patterson M.A."/>
            <person name="White S.A."/>
            <person name="Scharff C."/>
            <person name="Haesler S."/>
            <person name="Zhao S."/>
            <person name="Sakaguchi H."/>
            <person name="Hagiwara M."/>
            <person name="Shiraki T."/>
            <person name="Hirozane-Kishikawa T."/>
            <person name="Skene P."/>
            <person name="Hayashizaki Y."/>
            <person name="Carninci P."/>
            <person name="Jarvis E.D."/>
        </authorList>
    </citation>
    <scope>NUCLEOTIDE SEQUENCE</scope>
    <source>
        <tissue evidence="7">Whole brain</tissue>
    </source>
</reference>
<protein>
    <submittedName>
        <fullName evidence="7">Putative lactate dehydrogenase B variant 1</fullName>
    </submittedName>
</protein>
<evidence type="ECO:0000256" key="3">
    <source>
        <dbReference type="ARBA" id="ARBA00023027"/>
    </source>
</evidence>
<dbReference type="PRINTS" id="PR00086">
    <property type="entry name" value="LLDHDRGNASE"/>
</dbReference>
<dbReference type="InterPro" id="IPR001236">
    <property type="entry name" value="Lactate/malate_DH_N"/>
</dbReference>
<accession>B5G2G1</accession>
<dbReference type="Pfam" id="PF00056">
    <property type="entry name" value="Ldh_1_N"/>
    <property type="match status" value="1"/>
</dbReference>
<keyword evidence="3" id="KW-0520">NAD</keyword>
<name>B5G2G1_TAEGU</name>
<dbReference type="InterPro" id="IPR001557">
    <property type="entry name" value="L-lactate/malate_DH"/>
</dbReference>
<evidence type="ECO:0000256" key="1">
    <source>
        <dbReference type="ARBA" id="ARBA00004496"/>
    </source>
</evidence>
<evidence type="ECO:0000256" key="4">
    <source>
        <dbReference type="ARBA" id="ARBA00033729"/>
    </source>
</evidence>
<sequence length="58" mass="5978">MATLKDKLISPIAEGAKLPNNKITIVGVGQVGMAAAISVLAKGLCDELALVDVMEDKL</sequence>
<comment type="subcellular location">
    <subcellularLocation>
        <location evidence="1">Cytoplasm</location>
    </subcellularLocation>
</comment>
<dbReference type="GO" id="GO:0006089">
    <property type="term" value="P:lactate metabolic process"/>
    <property type="evidence" value="ECO:0007669"/>
    <property type="project" value="TreeGrafter"/>
</dbReference>
<dbReference type="SUPFAM" id="SSF51735">
    <property type="entry name" value="NAD(P)-binding Rossmann-fold domains"/>
    <property type="match status" value="1"/>
</dbReference>